<keyword evidence="2" id="KW-1185">Reference proteome</keyword>
<evidence type="ECO:0000313" key="2">
    <source>
        <dbReference type="Proteomes" id="UP001148629"/>
    </source>
</evidence>
<sequence length="153" mass="16532">MSHLLMGHLRNAIVQIGQIGSAGRSQARDLPSTDTKIHEIPIDIMPSANGSIFGDDADFTASFTVDNIPRHFVGTFQKAEKSWGSTNAKIEYENVDDLTGARTLRVTIGKQDVMMEIANGPKISGPLDNPFDPVSKAQGAGTWTVNLEPPKEV</sequence>
<dbReference type="Proteomes" id="UP001148629">
    <property type="component" value="Unassembled WGS sequence"/>
</dbReference>
<protein>
    <submittedName>
        <fullName evidence="1">Uncharacterized protein</fullName>
    </submittedName>
</protein>
<reference evidence="1" key="1">
    <citation type="submission" date="2022-08" db="EMBL/GenBank/DDBJ databases">
        <title>Genome Sequence of Fusarium decemcellulare.</title>
        <authorList>
            <person name="Buettner E."/>
        </authorList>
    </citation>
    <scope>NUCLEOTIDE SEQUENCE</scope>
    <source>
        <strain evidence="1">Babe19</strain>
    </source>
</reference>
<proteinExistence type="predicted"/>
<name>A0ACC1S0G4_9HYPO</name>
<organism evidence="1 2">
    <name type="scientific">Fusarium decemcellulare</name>
    <dbReference type="NCBI Taxonomy" id="57161"/>
    <lineage>
        <taxon>Eukaryota</taxon>
        <taxon>Fungi</taxon>
        <taxon>Dikarya</taxon>
        <taxon>Ascomycota</taxon>
        <taxon>Pezizomycotina</taxon>
        <taxon>Sordariomycetes</taxon>
        <taxon>Hypocreomycetidae</taxon>
        <taxon>Hypocreales</taxon>
        <taxon>Nectriaceae</taxon>
        <taxon>Fusarium</taxon>
        <taxon>Fusarium decemcellulare species complex</taxon>
    </lineage>
</organism>
<comment type="caution">
    <text evidence="1">The sequence shown here is derived from an EMBL/GenBank/DDBJ whole genome shotgun (WGS) entry which is preliminary data.</text>
</comment>
<dbReference type="EMBL" id="JANRMS010001287">
    <property type="protein sequence ID" value="KAJ3529456.1"/>
    <property type="molecule type" value="Genomic_DNA"/>
</dbReference>
<accession>A0ACC1S0G4</accession>
<evidence type="ECO:0000313" key="1">
    <source>
        <dbReference type="EMBL" id="KAJ3529456.1"/>
    </source>
</evidence>
<gene>
    <name evidence="1" type="ORF">NM208_g9747</name>
</gene>